<reference evidence="4 5" key="1">
    <citation type="submission" date="2019-04" db="EMBL/GenBank/DDBJ databases">
        <title>Genome sequencing of Clostridium botulinum Groups I-IV and Clostridium butyricum.</title>
        <authorList>
            <person name="Brunt J."/>
            <person name="Van Vliet A.H.M."/>
            <person name="Stringer S.C."/>
            <person name="Carter A.T."/>
            <person name="Peck M.W."/>
        </authorList>
    </citation>
    <scope>NUCLEOTIDE SEQUENCE [LARGE SCALE GENOMIC DNA]</scope>
    <source>
        <strain evidence="4 5">IFR 18/094</strain>
    </source>
</reference>
<name>A0A6M0RB91_9CLOT</name>
<dbReference type="GO" id="GO:0030435">
    <property type="term" value="P:sporulation resulting in formation of a cellular spore"/>
    <property type="evidence" value="ECO:0007669"/>
    <property type="project" value="UniProtKB-KW"/>
</dbReference>
<dbReference type="GO" id="GO:0030436">
    <property type="term" value="P:asexual sporulation"/>
    <property type="evidence" value="ECO:0007669"/>
    <property type="project" value="InterPro"/>
</dbReference>
<evidence type="ECO:0000313" key="4">
    <source>
        <dbReference type="EMBL" id="NEZ47037.1"/>
    </source>
</evidence>
<comment type="caution">
    <text evidence="4">The sequence shown here is derived from an EMBL/GenBank/DDBJ whole genome shotgun (WGS) entry which is preliminary data.</text>
</comment>
<accession>A0A6M0RB91</accession>
<sequence length="62" mass="6871">MDLNRAIDLINSRNVDVYCKKEPVVIKAVDKNSKMAKVKNLSTNKTVLAPIDDLKDNGVLNS</sequence>
<comment type="subcellular location">
    <subcellularLocation>
        <location evidence="1">Spore core</location>
    </subcellularLocation>
</comment>
<dbReference type="EMBL" id="SXDP01000004">
    <property type="protein sequence ID" value="NEZ47037.1"/>
    <property type="molecule type" value="Genomic_DNA"/>
</dbReference>
<dbReference type="OrthoDB" id="1916514at2"/>
<comment type="similarity">
    <text evidence="2">Belongs to the SspH family.</text>
</comment>
<dbReference type="Proteomes" id="UP000473885">
    <property type="component" value="Unassembled WGS sequence"/>
</dbReference>
<protein>
    <submittedName>
        <fullName evidence="4">H-type small acid-soluble spore protein</fullName>
    </submittedName>
</protein>
<dbReference type="NCBIfam" id="TIGR02861">
    <property type="entry name" value="SASP_H"/>
    <property type="match status" value="1"/>
</dbReference>
<keyword evidence="3" id="KW-0749">Sporulation</keyword>
<keyword evidence="5" id="KW-1185">Reference proteome</keyword>
<dbReference type="RefSeq" id="WP_050607998.1">
    <property type="nucleotide sequence ID" value="NZ_CABKUB010000006.1"/>
</dbReference>
<evidence type="ECO:0000256" key="2">
    <source>
        <dbReference type="ARBA" id="ARBA00006573"/>
    </source>
</evidence>
<organism evidence="4 5">
    <name type="scientific">Clostridium niameyense</name>
    <dbReference type="NCBI Taxonomy" id="1622073"/>
    <lineage>
        <taxon>Bacteria</taxon>
        <taxon>Bacillati</taxon>
        <taxon>Bacillota</taxon>
        <taxon>Clostridia</taxon>
        <taxon>Eubacteriales</taxon>
        <taxon>Clostridiaceae</taxon>
        <taxon>Clostridium</taxon>
    </lineage>
</organism>
<dbReference type="InterPro" id="IPR012610">
    <property type="entry name" value="SASP_SspH"/>
</dbReference>
<dbReference type="Pfam" id="PF08141">
    <property type="entry name" value="SspH"/>
    <property type="match status" value="1"/>
</dbReference>
<evidence type="ECO:0000313" key="5">
    <source>
        <dbReference type="Proteomes" id="UP000473885"/>
    </source>
</evidence>
<gene>
    <name evidence="4" type="ORF">FDF74_07405</name>
</gene>
<proteinExistence type="inferred from homology"/>
<dbReference type="GO" id="GO:0042601">
    <property type="term" value="C:endospore-forming forespore"/>
    <property type="evidence" value="ECO:0007669"/>
    <property type="project" value="InterPro"/>
</dbReference>
<evidence type="ECO:0000256" key="1">
    <source>
        <dbReference type="ARBA" id="ARBA00004288"/>
    </source>
</evidence>
<dbReference type="AlphaFoldDB" id="A0A6M0RB91"/>
<evidence type="ECO:0000256" key="3">
    <source>
        <dbReference type="ARBA" id="ARBA00022969"/>
    </source>
</evidence>